<reference evidence="2" key="1">
    <citation type="journal article" date="2023" name="G3 (Bethesda)">
        <title>Genome assembly and association tests identify interacting loci associated with vigor, precocity, and sex in interspecific pistachio rootstocks.</title>
        <authorList>
            <person name="Palmer W."/>
            <person name="Jacygrad E."/>
            <person name="Sagayaradj S."/>
            <person name="Cavanaugh K."/>
            <person name="Han R."/>
            <person name="Bertier L."/>
            <person name="Beede B."/>
            <person name="Kafkas S."/>
            <person name="Golino D."/>
            <person name="Preece J."/>
            <person name="Michelmore R."/>
        </authorList>
    </citation>
    <scope>NUCLEOTIDE SEQUENCE [LARGE SCALE GENOMIC DNA]</scope>
</reference>
<dbReference type="Proteomes" id="UP001164250">
    <property type="component" value="Chromosome 4"/>
</dbReference>
<gene>
    <name evidence="1" type="ORF">Patl1_21706</name>
</gene>
<keyword evidence="2" id="KW-1185">Reference proteome</keyword>
<accession>A0ACC1BN12</accession>
<dbReference type="EMBL" id="CM047900">
    <property type="protein sequence ID" value="KAJ0100329.1"/>
    <property type="molecule type" value="Genomic_DNA"/>
</dbReference>
<sequence length="157" mass="17234">MSASASKGGIRSQIHLVSVSLGLESLESVEPEKHFEAICSIYQGSRYITKALGILPIGPLFASNLTRDPAGNFWPEDLICLKWLDQQPPQSVIYVAFGSSTFSYQTQFHELALGLELSNRPFLWVVCPGITYAVDDAYPKGFQHRVSACGKMVGHLS</sequence>
<proteinExistence type="predicted"/>
<comment type="caution">
    <text evidence="1">The sequence shown here is derived from an EMBL/GenBank/DDBJ whole genome shotgun (WGS) entry which is preliminary data.</text>
</comment>
<name>A0ACC1BN12_9ROSI</name>
<organism evidence="1 2">
    <name type="scientific">Pistacia atlantica</name>
    <dbReference type="NCBI Taxonomy" id="434234"/>
    <lineage>
        <taxon>Eukaryota</taxon>
        <taxon>Viridiplantae</taxon>
        <taxon>Streptophyta</taxon>
        <taxon>Embryophyta</taxon>
        <taxon>Tracheophyta</taxon>
        <taxon>Spermatophyta</taxon>
        <taxon>Magnoliopsida</taxon>
        <taxon>eudicotyledons</taxon>
        <taxon>Gunneridae</taxon>
        <taxon>Pentapetalae</taxon>
        <taxon>rosids</taxon>
        <taxon>malvids</taxon>
        <taxon>Sapindales</taxon>
        <taxon>Anacardiaceae</taxon>
        <taxon>Pistacia</taxon>
    </lineage>
</organism>
<protein>
    <submittedName>
        <fullName evidence="1">Uncharacterized protein</fullName>
    </submittedName>
</protein>
<evidence type="ECO:0000313" key="2">
    <source>
        <dbReference type="Proteomes" id="UP001164250"/>
    </source>
</evidence>
<evidence type="ECO:0000313" key="1">
    <source>
        <dbReference type="EMBL" id="KAJ0100329.1"/>
    </source>
</evidence>